<keyword evidence="6" id="KW-0862">Zinc</keyword>
<dbReference type="Pfam" id="PF10601">
    <property type="entry name" value="zf-LITAF-like"/>
    <property type="match status" value="1"/>
</dbReference>
<dbReference type="Ensembl" id="ENSMALT00000010052.1">
    <property type="protein sequence ID" value="ENSMALP00000009846.1"/>
    <property type="gene ID" value="ENSMALG00000007007.1"/>
</dbReference>
<dbReference type="STRING" id="43700.ENSMALP00000009846"/>
<evidence type="ECO:0000256" key="6">
    <source>
        <dbReference type="ARBA" id="ARBA00022833"/>
    </source>
</evidence>
<dbReference type="PROSITE" id="PS51837">
    <property type="entry name" value="LITAF"/>
    <property type="match status" value="1"/>
</dbReference>
<feature type="transmembrane region" description="Helical" evidence="9">
    <location>
        <begin position="89"/>
        <end position="113"/>
    </location>
</feature>
<keyword evidence="9" id="KW-1133">Transmembrane helix</keyword>
<reference evidence="11" key="2">
    <citation type="submission" date="2025-09" db="UniProtKB">
        <authorList>
            <consortium name="Ensembl"/>
        </authorList>
    </citation>
    <scope>IDENTIFICATION</scope>
</reference>
<evidence type="ECO:0000256" key="2">
    <source>
        <dbReference type="ARBA" id="ARBA00004414"/>
    </source>
</evidence>
<keyword evidence="7 9" id="KW-0472">Membrane</keyword>
<dbReference type="SMART" id="SM00714">
    <property type="entry name" value="LITAF"/>
    <property type="match status" value="1"/>
</dbReference>
<feature type="domain" description="LITAF" evidence="10">
    <location>
        <begin position="53"/>
        <end position="135"/>
    </location>
</feature>
<dbReference type="InterPro" id="IPR037519">
    <property type="entry name" value="LITAF_fam"/>
</dbReference>
<dbReference type="AlphaFoldDB" id="A0A3Q3QD55"/>
<evidence type="ECO:0000256" key="3">
    <source>
        <dbReference type="ARBA" id="ARBA00004630"/>
    </source>
</evidence>
<dbReference type="PANTHER" id="PTHR23292">
    <property type="entry name" value="LIPOPOLYSACCHARIDE-INDUCED TUMOR NECROSIS FACTOR-ALPHA FACTOR"/>
    <property type="match status" value="1"/>
</dbReference>
<protein>
    <recommendedName>
        <fullName evidence="10">LITAF domain-containing protein</fullName>
    </recommendedName>
</protein>
<evidence type="ECO:0000256" key="4">
    <source>
        <dbReference type="ARBA" id="ARBA00005975"/>
    </source>
</evidence>
<keyword evidence="12" id="KW-1185">Reference proteome</keyword>
<organism evidence="11 12">
    <name type="scientific">Monopterus albus</name>
    <name type="common">Swamp eel</name>
    <dbReference type="NCBI Taxonomy" id="43700"/>
    <lineage>
        <taxon>Eukaryota</taxon>
        <taxon>Metazoa</taxon>
        <taxon>Chordata</taxon>
        <taxon>Craniata</taxon>
        <taxon>Vertebrata</taxon>
        <taxon>Euteleostomi</taxon>
        <taxon>Actinopterygii</taxon>
        <taxon>Neopterygii</taxon>
        <taxon>Teleostei</taxon>
        <taxon>Neoteleostei</taxon>
        <taxon>Acanthomorphata</taxon>
        <taxon>Anabantaria</taxon>
        <taxon>Synbranchiformes</taxon>
        <taxon>Synbranchidae</taxon>
        <taxon>Monopterus</taxon>
    </lineage>
</organism>
<evidence type="ECO:0000256" key="1">
    <source>
        <dbReference type="ARBA" id="ARBA00004125"/>
    </source>
</evidence>
<evidence type="ECO:0000256" key="7">
    <source>
        <dbReference type="ARBA" id="ARBA00023136"/>
    </source>
</evidence>
<accession>A0A3Q3QD55</accession>
<evidence type="ECO:0000256" key="5">
    <source>
        <dbReference type="ARBA" id="ARBA00022723"/>
    </source>
</evidence>
<evidence type="ECO:0000313" key="11">
    <source>
        <dbReference type="Ensembl" id="ENSMALP00000009846.1"/>
    </source>
</evidence>
<keyword evidence="9" id="KW-0812">Transmembrane</keyword>
<evidence type="ECO:0000256" key="8">
    <source>
        <dbReference type="SAM" id="MobiDB-lite"/>
    </source>
</evidence>
<evidence type="ECO:0000313" key="12">
    <source>
        <dbReference type="Proteomes" id="UP000261600"/>
    </source>
</evidence>
<proteinExistence type="inferred from homology"/>
<evidence type="ECO:0000256" key="9">
    <source>
        <dbReference type="SAM" id="Phobius"/>
    </source>
</evidence>
<name>A0A3Q3QD55_MONAL</name>
<dbReference type="PANTHER" id="PTHR23292:SF45">
    <property type="entry name" value="LIPOPOLYSACCHARIDE-INDUCED TUMOR NECROSIS FACTOR-ALPHA FACTOR HOMOLOG"/>
    <property type="match status" value="1"/>
</dbReference>
<dbReference type="GO" id="GO:0005634">
    <property type="term" value="C:nucleus"/>
    <property type="evidence" value="ECO:0007669"/>
    <property type="project" value="TreeGrafter"/>
</dbReference>
<comment type="subcellular location">
    <subcellularLocation>
        <location evidence="1">Endosome membrane</location>
        <topology evidence="1">Peripheral membrane protein</topology>
        <orientation evidence="1">Cytoplasmic side</orientation>
    </subcellularLocation>
    <subcellularLocation>
        <location evidence="2">Late endosome membrane</location>
    </subcellularLocation>
    <subcellularLocation>
        <location evidence="3">Lysosome membrane</location>
        <topology evidence="3">Peripheral membrane protein</topology>
        <orientation evidence="3">Cytoplasmic side</orientation>
    </subcellularLocation>
</comment>
<dbReference type="GO" id="GO:0008270">
    <property type="term" value="F:zinc ion binding"/>
    <property type="evidence" value="ECO:0007669"/>
    <property type="project" value="TreeGrafter"/>
</dbReference>
<dbReference type="Proteomes" id="UP000261600">
    <property type="component" value="Unplaced"/>
</dbReference>
<dbReference type="InterPro" id="IPR006629">
    <property type="entry name" value="LITAF"/>
</dbReference>
<dbReference type="GO" id="GO:0098560">
    <property type="term" value="C:cytoplasmic side of late endosome membrane"/>
    <property type="evidence" value="ECO:0007669"/>
    <property type="project" value="TreeGrafter"/>
</dbReference>
<reference evidence="11" key="1">
    <citation type="submission" date="2025-08" db="UniProtKB">
        <authorList>
            <consortium name="Ensembl"/>
        </authorList>
    </citation>
    <scope>IDENTIFICATION</scope>
</reference>
<dbReference type="GO" id="GO:0098574">
    <property type="term" value="C:cytoplasmic side of lysosomal membrane"/>
    <property type="evidence" value="ECO:0007669"/>
    <property type="project" value="TreeGrafter"/>
</dbReference>
<keyword evidence="5" id="KW-0479">Metal-binding</keyword>
<feature type="region of interest" description="Disordered" evidence="8">
    <location>
        <begin position="1"/>
        <end position="40"/>
    </location>
</feature>
<evidence type="ECO:0000259" key="10">
    <source>
        <dbReference type="PROSITE" id="PS51837"/>
    </source>
</evidence>
<sequence>MDNNPESQGPSPPPYPGEYKTGADMGTQPQPPAQPGPYQQPVYQYNAQQPQLVQSVVVVQPMPSDAPGQMMCPRCQSTIITSLTYKNGLLTWLICGILGALLIWPCCLIPFCVNSRKGVEHHCPSCNNVLHVYKRM</sequence>
<comment type="similarity">
    <text evidence="4">Belongs to the CDIP1/LITAF family.</text>
</comment>